<organism evidence="11 12">
    <name type="scientific">[Candida] railenensis</name>
    <dbReference type="NCBI Taxonomy" id="45579"/>
    <lineage>
        <taxon>Eukaryota</taxon>
        <taxon>Fungi</taxon>
        <taxon>Dikarya</taxon>
        <taxon>Ascomycota</taxon>
        <taxon>Saccharomycotina</taxon>
        <taxon>Pichiomycetes</taxon>
        <taxon>Debaryomycetaceae</taxon>
        <taxon>Kurtzmaniella</taxon>
    </lineage>
</organism>
<feature type="region of interest" description="Disordered" evidence="9">
    <location>
        <begin position="32"/>
        <end position="57"/>
    </location>
</feature>
<accession>A0A9P0QKF5</accession>
<evidence type="ECO:0000256" key="7">
    <source>
        <dbReference type="ARBA" id="ARBA00035267"/>
    </source>
</evidence>
<dbReference type="AlphaFoldDB" id="A0A9P0QKF5"/>
<evidence type="ECO:0000256" key="1">
    <source>
        <dbReference type="ARBA" id="ARBA00004173"/>
    </source>
</evidence>
<evidence type="ECO:0000259" key="10">
    <source>
        <dbReference type="Pfam" id="PF18471"/>
    </source>
</evidence>
<keyword evidence="3" id="KW-0809">Transit peptide</keyword>
<gene>
    <name evidence="11" type="ORF">CLIB1423_01S02300</name>
</gene>
<evidence type="ECO:0000313" key="11">
    <source>
        <dbReference type="EMBL" id="CAH2350092.1"/>
    </source>
</evidence>
<dbReference type="PANTHER" id="PTHR15893">
    <property type="entry name" value="RIBOSOMAL PROTEIN L27"/>
    <property type="match status" value="1"/>
</dbReference>
<proteinExistence type="inferred from homology"/>
<evidence type="ECO:0000256" key="5">
    <source>
        <dbReference type="ARBA" id="ARBA00023128"/>
    </source>
</evidence>
<evidence type="ECO:0000256" key="8">
    <source>
        <dbReference type="ARBA" id="ARBA00035465"/>
    </source>
</evidence>
<evidence type="ECO:0000256" key="4">
    <source>
        <dbReference type="ARBA" id="ARBA00022980"/>
    </source>
</evidence>
<comment type="subcellular location">
    <subcellularLocation>
        <location evidence="1">Mitochondrion</location>
    </subcellularLocation>
</comment>
<keyword evidence="12" id="KW-1185">Reference proteome</keyword>
<dbReference type="OrthoDB" id="1867012at2759"/>
<evidence type="ECO:0000256" key="6">
    <source>
        <dbReference type="ARBA" id="ARBA00023274"/>
    </source>
</evidence>
<comment type="caution">
    <text evidence="11">The sequence shown here is derived from an EMBL/GenBank/DDBJ whole genome shotgun (WGS) entry which is preliminary data.</text>
</comment>
<feature type="compositionally biased region" description="Basic and acidic residues" evidence="9">
    <location>
        <begin position="41"/>
        <end position="57"/>
    </location>
</feature>
<dbReference type="InterPro" id="IPR041244">
    <property type="entry name" value="Ribosomal_bL27m_C"/>
</dbReference>
<dbReference type="NCBIfam" id="TIGR00062">
    <property type="entry name" value="L27"/>
    <property type="match status" value="1"/>
</dbReference>
<dbReference type="InterPro" id="IPR001684">
    <property type="entry name" value="Ribosomal_bL27"/>
</dbReference>
<dbReference type="GO" id="GO:0005762">
    <property type="term" value="C:mitochondrial large ribosomal subunit"/>
    <property type="evidence" value="ECO:0007669"/>
    <property type="project" value="TreeGrafter"/>
</dbReference>
<evidence type="ECO:0000313" key="12">
    <source>
        <dbReference type="Proteomes" id="UP000837801"/>
    </source>
</evidence>
<keyword evidence="6" id="KW-0687">Ribonucleoprotein</keyword>
<dbReference type="Pfam" id="PF18471">
    <property type="entry name" value="Ribosomal_L27_C"/>
    <property type="match status" value="1"/>
</dbReference>
<reference evidence="11" key="1">
    <citation type="submission" date="2022-03" db="EMBL/GenBank/DDBJ databases">
        <authorList>
            <person name="Legras J.-L."/>
            <person name="Devillers H."/>
            <person name="Grondin C."/>
        </authorList>
    </citation>
    <scope>NUCLEOTIDE SEQUENCE</scope>
    <source>
        <strain evidence="11">CLIB 1423</strain>
    </source>
</reference>
<comment type="similarity">
    <text evidence="2">Belongs to the bacterial ribosomal protein bL27 family.</text>
</comment>
<dbReference type="Gene3D" id="2.40.50.100">
    <property type="match status" value="1"/>
</dbReference>
<dbReference type="FunFam" id="2.40.50.100:FF:000042">
    <property type="entry name" value="50S ribosomal protein L27"/>
    <property type="match status" value="1"/>
</dbReference>
<dbReference type="PANTHER" id="PTHR15893:SF0">
    <property type="entry name" value="LARGE RIBOSOMAL SUBUNIT PROTEIN BL27M"/>
    <property type="match status" value="1"/>
</dbReference>
<dbReference type="SUPFAM" id="SSF110324">
    <property type="entry name" value="Ribosomal L27 protein-like"/>
    <property type="match status" value="1"/>
</dbReference>
<dbReference type="PRINTS" id="PR00063">
    <property type="entry name" value="RIBOSOMALL27"/>
</dbReference>
<sequence length="384" mass="43727">MSLLKSIADLTGKTKTLSIGSAPYFNQVRNATKRAAGSRTNKNDTAGRRLGPKVHEGNFVKPGQIIMRQRGTKIHPGENTDIGRDHTIFAMEPGYVRFYYDPFHPLRKYVGVSLTRDLPLPHPHFSPRSRRFGYEQIIEPEAAKQEEGHMSRKEYLQTPELKQKAEELEELLSNKRTEFKTEISNKLGESTENLLNLIVERMVNIYQLSRVGQSIEEAQAQVTFNYIYDLKLKLNRGEIKDADSFYSLKEYYLNNVANATNSKLAVDSTGTIFDYLTPEQVQIKQAEIIKQLENDFTGKIIKLEEKRSILNLIETPGIFTKEKQAQLKSVFLPRVLPVTVPGTIADDFDPKKPGKGVTVVRIFDDKTKEVKTYGRTQNAFVPQE</sequence>
<dbReference type="Pfam" id="PF01016">
    <property type="entry name" value="Ribosomal_L27"/>
    <property type="match status" value="1"/>
</dbReference>
<dbReference type="EMBL" id="CAKXYY010000001">
    <property type="protein sequence ID" value="CAH2350092.1"/>
    <property type="molecule type" value="Genomic_DNA"/>
</dbReference>
<feature type="domain" description="Large ribosomal subunit protein bL27m C-terminal" evidence="10">
    <location>
        <begin position="139"/>
        <end position="381"/>
    </location>
</feature>
<evidence type="ECO:0000256" key="2">
    <source>
        <dbReference type="ARBA" id="ARBA00010797"/>
    </source>
</evidence>
<keyword evidence="5" id="KW-0496">Mitochondrion</keyword>
<protein>
    <recommendedName>
        <fullName evidence="7">Large ribosomal subunit protein bL27m</fullName>
    </recommendedName>
    <alternativeName>
        <fullName evidence="8">54S ribosomal protein L2, mitochondrial</fullName>
    </alternativeName>
</protein>
<evidence type="ECO:0000256" key="9">
    <source>
        <dbReference type="SAM" id="MobiDB-lite"/>
    </source>
</evidence>
<dbReference type="GO" id="GO:0003735">
    <property type="term" value="F:structural constituent of ribosome"/>
    <property type="evidence" value="ECO:0007669"/>
    <property type="project" value="InterPro"/>
</dbReference>
<dbReference type="PROSITE" id="PS00831">
    <property type="entry name" value="RIBOSOMAL_L27"/>
    <property type="match status" value="1"/>
</dbReference>
<dbReference type="InterPro" id="IPR018261">
    <property type="entry name" value="Ribosomal_bL27_CS"/>
</dbReference>
<evidence type="ECO:0000256" key="3">
    <source>
        <dbReference type="ARBA" id="ARBA00022946"/>
    </source>
</evidence>
<dbReference type="GO" id="GO:0006412">
    <property type="term" value="P:translation"/>
    <property type="evidence" value="ECO:0007669"/>
    <property type="project" value="InterPro"/>
</dbReference>
<dbReference type="Proteomes" id="UP000837801">
    <property type="component" value="Unassembled WGS sequence"/>
</dbReference>
<keyword evidence="4 11" id="KW-0689">Ribosomal protein</keyword>
<name>A0A9P0QKF5_9ASCO</name>